<feature type="compositionally biased region" description="Low complexity" evidence="2">
    <location>
        <begin position="920"/>
        <end position="932"/>
    </location>
</feature>
<feature type="region of interest" description="Disordered" evidence="2">
    <location>
        <begin position="914"/>
        <end position="1005"/>
    </location>
</feature>
<organism evidence="3 4">
    <name type="scientific">Piromyces finnis</name>
    <dbReference type="NCBI Taxonomy" id="1754191"/>
    <lineage>
        <taxon>Eukaryota</taxon>
        <taxon>Fungi</taxon>
        <taxon>Fungi incertae sedis</taxon>
        <taxon>Chytridiomycota</taxon>
        <taxon>Chytridiomycota incertae sedis</taxon>
        <taxon>Neocallimastigomycetes</taxon>
        <taxon>Neocallimastigales</taxon>
        <taxon>Neocallimastigaceae</taxon>
        <taxon>Piromyces</taxon>
    </lineage>
</organism>
<feature type="region of interest" description="Disordered" evidence="2">
    <location>
        <begin position="422"/>
        <end position="480"/>
    </location>
</feature>
<feature type="region of interest" description="Disordered" evidence="2">
    <location>
        <begin position="147"/>
        <end position="166"/>
    </location>
</feature>
<keyword evidence="1" id="KW-0175">Coiled coil</keyword>
<proteinExistence type="predicted"/>
<dbReference type="EMBL" id="MCFH01000024">
    <property type="protein sequence ID" value="ORX49351.1"/>
    <property type="molecule type" value="Genomic_DNA"/>
</dbReference>
<feature type="compositionally biased region" description="Low complexity" evidence="2">
    <location>
        <begin position="976"/>
        <end position="1005"/>
    </location>
</feature>
<feature type="region of interest" description="Disordered" evidence="2">
    <location>
        <begin position="788"/>
        <end position="812"/>
    </location>
</feature>
<feature type="compositionally biased region" description="Polar residues" evidence="2">
    <location>
        <begin position="957"/>
        <end position="971"/>
    </location>
</feature>
<feature type="compositionally biased region" description="Basic and acidic residues" evidence="2">
    <location>
        <begin position="933"/>
        <end position="954"/>
    </location>
</feature>
<evidence type="ECO:0000256" key="1">
    <source>
        <dbReference type="SAM" id="Coils"/>
    </source>
</evidence>
<feature type="compositionally biased region" description="Polar residues" evidence="2">
    <location>
        <begin position="429"/>
        <end position="470"/>
    </location>
</feature>
<dbReference type="OrthoDB" id="2158148at2759"/>
<feature type="region of interest" description="Disordered" evidence="2">
    <location>
        <begin position="710"/>
        <end position="771"/>
    </location>
</feature>
<feature type="compositionally biased region" description="Acidic residues" evidence="2">
    <location>
        <begin position="715"/>
        <end position="738"/>
    </location>
</feature>
<dbReference type="STRING" id="1754191.A0A1Y1V8L2"/>
<feature type="region of interest" description="Disordered" evidence="2">
    <location>
        <begin position="180"/>
        <end position="276"/>
    </location>
</feature>
<comment type="caution">
    <text evidence="3">The sequence shown here is derived from an EMBL/GenBank/DDBJ whole genome shotgun (WGS) entry which is preliminary data.</text>
</comment>
<name>A0A1Y1V8L2_9FUNG</name>
<gene>
    <name evidence="3" type="ORF">BCR36DRAFT_328498</name>
</gene>
<feature type="compositionally biased region" description="Low complexity" evidence="2">
    <location>
        <begin position="218"/>
        <end position="239"/>
    </location>
</feature>
<evidence type="ECO:0000313" key="4">
    <source>
        <dbReference type="Proteomes" id="UP000193719"/>
    </source>
</evidence>
<keyword evidence="4" id="KW-1185">Reference proteome</keyword>
<feature type="coiled-coil region" evidence="1">
    <location>
        <begin position="839"/>
        <end position="870"/>
    </location>
</feature>
<accession>A0A1Y1V8L2</accession>
<reference evidence="3 4" key="1">
    <citation type="submission" date="2016-08" db="EMBL/GenBank/DDBJ databases">
        <title>Genomes of anaerobic fungi encode conserved fungal cellulosomes for biomass hydrolysis.</title>
        <authorList>
            <consortium name="DOE Joint Genome Institute"/>
            <person name="Haitjema C.H."/>
            <person name="Gilmore S.P."/>
            <person name="Henske J.K."/>
            <person name="Solomon K.V."/>
            <person name="De Groot R."/>
            <person name="Kuo A."/>
            <person name="Mondo S.J."/>
            <person name="Salamov A.A."/>
            <person name="Labutti K."/>
            <person name="Zhao Z."/>
            <person name="Chiniquy J."/>
            <person name="Barry K."/>
            <person name="Brewer H.M."/>
            <person name="Purvine S.O."/>
            <person name="Wright A.T."/>
            <person name="Boxma B."/>
            <person name="Van Alen T."/>
            <person name="Hackstein J.H."/>
            <person name="Baker S.E."/>
            <person name="Grigoriev I.V."/>
            <person name="O'Malley M.A."/>
        </authorList>
    </citation>
    <scope>NUCLEOTIDE SEQUENCE [LARGE SCALE GENOMIC DNA]</scope>
    <source>
        <strain evidence="4">finn</strain>
    </source>
</reference>
<dbReference type="Proteomes" id="UP000193719">
    <property type="component" value="Unassembled WGS sequence"/>
</dbReference>
<protein>
    <submittedName>
        <fullName evidence="3">Uncharacterized protein</fullName>
    </submittedName>
</protein>
<dbReference type="AlphaFoldDB" id="A0A1Y1V8L2"/>
<evidence type="ECO:0000256" key="2">
    <source>
        <dbReference type="SAM" id="MobiDB-lite"/>
    </source>
</evidence>
<evidence type="ECO:0000313" key="3">
    <source>
        <dbReference type="EMBL" id="ORX49351.1"/>
    </source>
</evidence>
<sequence>MKFERVSIERVASKLNKDKLNLSYELFQKTSKDILTEIDNISEKNDKEIFYTTSININDDENSIEEEEKYIPEEVFRKQYIPQSFHNPVYRTNNNAENIISALSNQTNITNTTNIPEQVTLAASLSSQNLTNTLSTQNIHEAINQSINRSADNGTPNRISVSRQNSQTIYRSSSATLLLQPINSEESSPTSTSSSDISLNSCQTKPLNKGFVKDESKNNSNCSLESNSSEASSSLSPNHENNKPFNINDDKEMNISNDNDNNSNISNSINEKEEDNENYYDTKSIDSKNTFSSSTFLNNIQQIKNNAKNKSLQIPKKDWTKKYSYFDADFTMRAMDKLYSAKFYEYVKDEKNKKCIARHLIPLIKEYKICNLVNGLLWLTYGWSIQSISKLFKYIFRDWSPDLTALALKHFIQEWPNFKNTSDKDSNNKTENVQSSTAESTIASTNDTNTNTSEIPSQVDSTINETSTNDNHVDNETTEKKNDEDLANFWNKSNIYILLASIIVEESVLCSSLFIKCFTIDWTRSSVTELIKYLDIVLEWNEDFFKEFTKEFINFLKQDLAIVTAKASKLNGLNPSMQTNVPNNTDKEDIITSDEEKAVSSSSSSSSQYEYFDSVTNISPTSSDQKSSMQVENDQFRSDNEMMVVDHEKKDNELYETGSLYEVAGHEALNDNDENYIIKTSYSNDFESCSSNSYASTSVSSINSDYRDYQGEDIINSEDEEIIRIDNEEDDDDEEDENSNNNNDKEKDDDIEEEISYHDTDYDNYHMIGEEGEEEIIEEEVEVEYIQANDNNREDFSNKNKGKNGTEEDIIDEEIPEEIVIDEDESMNEKGKKESNIDNEQLKLLYEKKLKEKEDTINKIKENKIKSQELLSKLVKLYKANLTLTHYKILLADYQLNSAAIQLNEIKKRIANSENKNQDETSYSSSSVTNENHSSENHDKMNIDPMEDIQKDKITSPPDTITENNMESNYNLDPMSVDVSSSSSTSISHRVPVSPSTSSTSVSSSFHHIRYMQRLNSDHSDNEK</sequence>
<feature type="compositionally biased region" description="Low complexity" evidence="2">
    <location>
        <begin position="254"/>
        <end position="269"/>
    </location>
</feature>
<feature type="compositionally biased region" description="Basic and acidic residues" evidence="2">
    <location>
        <begin position="471"/>
        <end position="480"/>
    </location>
</feature>
<reference evidence="3 4" key="2">
    <citation type="submission" date="2016-08" db="EMBL/GenBank/DDBJ databases">
        <title>Pervasive Adenine N6-methylation of Active Genes in Fungi.</title>
        <authorList>
            <consortium name="DOE Joint Genome Institute"/>
            <person name="Mondo S.J."/>
            <person name="Dannebaum R.O."/>
            <person name="Kuo R.C."/>
            <person name="Labutti K."/>
            <person name="Haridas S."/>
            <person name="Kuo A."/>
            <person name="Salamov A."/>
            <person name="Ahrendt S.R."/>
            <person name="Lipzen A."/>
            <person name="Sullivan W."/>
            <person name="Andreopoulos W.B."/>
            <person name="Clum A."/>
            <person name="Lindquist E."/>
            <person name="Daum C."/>
            <person name="Ramamoorthy G.K."/>
            <person name="Gryganskyi A."/>
            <person name="Culley D."/>
            <person name="Magnuson J.K."/>
            <person name="James T.Y."/>
            <person name="O'Malley M.A."/>
            <person name="Stajich J.E."/>
            <person name="Spatafora J.W."/>
            <person name="Visel A."/>
            <person name="Grigoriev I.V."/>
        </authorList>
    </citation>
    <scope>NUCLEOTIDE SEQUENCE [LARGE SCALE GENOMIC DNA]</scope>
    <source>
        <strain evidence="4">finn</strain>
    </source>
</reference>
<feature type="compositionally biased region" description="Low complexity" evidence="2">
    <location>
        <begin position="181"/>
        <end position="201"/>
    </location>
</feature>
<feature type="compositionally biased region" description="Basic and acidic residues" evidence="2">
    <location>
        <begin position="755"/>
        <end position="764"/>
    </location>
</feature>